<keyword evidence="1" id="KW-0862">Zinc</keyword>
<reference evidence="4 5" key="1">
    <citation type="submission" date="2024-05" db="EMBL/GenBank/DDBJ databases">
        <title>Culex pipiens pipiens assembly and annotation.</title>
        <authorList>
            <person name="Alout H."/>
            <person name="Durand T."/>
        </authorList>
    </citation>
    <scope>NUCLEOTIDE SEQUENCE [LARGE SCALE GENOMIC DNA]</scope>
    <source>
        <strain evidence="4">HA-2024</strain>
        <tissue evidence="4">Whole body</tissue>
    </source>
</reference>
<feature type="compositionally biased region" description="Basic and acidic residues" evidence="2">
    <location>
        <begin position="412"/>
        <end position="423"/>
    </location>
</feature>
<feature type="compositionally biased region" description="Low complexity" evidence="2">
    <location>
        <begin position="305"/>
        <end position="319"/>
    </location>
</feature>
<feature type="compositionally biased region" description="Basic residues" evidence="2">
    <location>
        <begin position="343"/>
        <end position="355"/>
    </location>
</feature>
<feature type="domain" description="ZAD" evidence="3">
    <location>
        <begin position="23"/>
        <end position="105"/>
    </location>
</feature>
<dbReference type="GO" id="GO:0008270">
    <property type="term" value="F:zinc ion binding"/>
    <property type="evidence" value="ECO:0007669"/>
    <property type="project" value="UniProtKB-UniRule"/>
</dbReference>
<feature type="region of interest" description="Disordered" evidence="2">
    <location>
        <begin position="236"/>
        <end position="264"/>
    </location>
</feature>
<feature type="binding site" evidence="1">
    <location>
        <position position="28"/>
    </location>
    <ligand>
        <name>Zn(2+)</name>
        <dbReference type="ChEBI" id="CHEBI:29105"/>
    </ligand>
</feature>
<dbReference type="InterPro" id="IPR012934">
    <property type="entry name" value="Znf_AD"/>
</dbReference>
<name>A0ABD1D773_CULPP</name>
<dbReference type="EMBL" id="JBEHCU010007135">
    <property type="protein sequence ID" value="KAL1395484.1"/>
    <property type="molecule type" value="Genomic_DNA"/>
</dbReference>
<feature type="compositionally biased region" description="Low complexity" evidence="2">
    <location>
        <begin position="249"/>
        <end position="259"/>
    </location>
</feature>
<organism evidence="4 5">
    <name type="scientific">Culex pipiens pipiens</name>
    <name type="common">Northern house mosquito</name>
    <dbReference type="NCBI Taxonomy" id="38569"/>
    <lineage>
        <taxon>Eukaryota</taxon>
        <taxon>Metazoa</taxon>
        <taxon>Ecdysozoa</taxon>
        <taxon>Arthropoda</taxon>
        <taxon>Hexapoda</taxon>
        <taxon>Insecta</taxon>
        <taxon>Pterygota</taxon>
        <taxon>Neoptera</taxon>
        <taxon>Endopterygota</taxon>
        <taxon>Diptera</taxon>
        <taxon>Nematocera</taxon>
        <taxon>Culicoidea</taxon>
        <taxon>Culicidae</taxon>
        <taxon>Culicinae</taxon>
        <taxon>Culicini</taxon>
        <taxon>Culex</taxon>
        <taxon>Culex</taxon>
    </lineage>
</organism>
<keyword evidence="1" id="KW-0863">Zinc-finger</keyword>
<evidence type="ECO:0000313" key="5">
    <source>
        <dbReference type="Proteomes" id="UP001562425"/>
    </source>
</evidence>
<sequence length="459" mass="49517">MIQISTVTLNNCFKKTMNENITKICRICLTEGSRNIFQRTVAHDALYNVSSLSRISEKLRYVTLLKIDEMENLPPMICDLCIVQLNVAYNFKRQASESDTKLRQYLIENGIDIMKDPLALPAPIVTSPPAATNPPTSTSSSSIVRPAIAAAPSSRTAARINSTASSAVLEIPPNNRLAGPLPQHVVQHQLRPIRIKVETPETATERSSEGGDLLSNSEISPLSSVTAVPVAVVAESASPEASKTVTVESSPASSKASASERNNGAMVVVSSENVSMQGDEDFVQNILGSNSSLASRPAESDKQPESTAGKSKGSSTSTEKSNKRVQALLSKLSINMVNSAKFPKSKLRTKPKKQPKSVASPAINKRKRHTLDYAQLFTKRSKGNDSSPTAADSPDRRRRNVSNVISANKLRSLGEKIRAEKESSSGGRRSIGDEPKRRKAFVQLDSDEVGPSSTRVSLP</sequence>
<feature type="binding site" evidence="1">
    <location>
        <position position="25"/>
    </location>
    <ligand>
        <name>Zn(2+)</name>
        <dbReference type="ChEBI" id="CHEBI:29105"/>
    </ligand>
</feature>
<dbReference type="PROSITE" id="PS51915">
    <property type="entry name" value="ZAD"/>
    <property type="match status" value="1"/>
</dbReference>
<feature type="compositionally biased region" description="Basic and acidic residues" evidence="2">
    <location>
        <begin position="195"/>
        <end position="209"/>
    </location>
</feature>
<comment type="caution">
    <text evidence="4">The sequence shown here is derived from an EMBL/GenBank/DDBJ whole genome shotgun (WGS) entry which is preliminary data.</text>
</comment>
<gene>
    <name evidence="4" type="ORF">pipiens_011215</name>
</gene>
<feature type="region of interest" description="Disordered" evidence="2">
    <location>
        <begin position="339"/>
        <end position="459"/>
    </location>
</feature>
<evidence type="ECO:0000259" key="3">
    <source>
        <dbReference type="PROSITE" id="PS51915"/>
    </source>
</evidence>
<dbReference type="Proteomes" id="UP001562425">
    <property type="component" value="Unassembled WGS sequence"/>
</dbReference>
<protein>
    <recommendedName>
        <fullName evidence="3">ZAD domain-containing protein</fullName>
    </recommendedName>
</protein>
<evidence type="ECO:0000256" key="1">
    <source>
        <dbReference type="PROSITE-ProRule" id="PRU01263"/>
    </source>
</evidence>
<dbReference type="SMART" id="SM00868">
    <property type="entry name" value="zf-AD"/>
    <property type="match status" value="1"/>
</dbReference>
<feature type="region of interest" description="Disordered" evidence="2">
    <location>
        <begin position="192"/>
        <end position="217"/>
    </location>
</feature>
<proteinExistence type="predicted"/>
<dbReference type="Gene3D" id="3.40.1800.20">
    <property type="match status" value="1"/>
</dbReference>
<feature type="binding site" evidence="1">
    <location>
        <position position="78"/>
    </location>
    <ligand>
        <name>Zn(2+)</name>
        <dbReference type="ChEBI" id="CHEBI:29105"/>
    </ligand>
</feature>
<keyword evidence="5" id="KW-1185">Reference proteome</keyword>
<keyword evidence="1" id="KW-0479">Metal-binding</keyword>
<feature type="binding site" evidence="1">
    <location>
        <position position="81"/>
    </location>
    <ligand>
        <name>Zn(2+)</name>
        <dbReference type="ChEBI" id="CHEBI:29105"/>
    </ligand>
</feature>
<dbReference type="SUPFAM" id="SSF57716">
    <property type="entry name" value="Glucocorticoid receptor-like (DNA-binding domain)"/>
    <property type="match status" value="1"/>
</dbReference>
<feature type="region of interest" description="Disordered" evidence="2">
    <location>
        <begin position="292"/>
        <end position="327"/>
    </location>
</feature>
<accession>A0ABD1D773</accession>
<dbReference type="AlphaFoldDB" id="A0ABD1D773"/>
<dbReference type="Pfam" id="PF07776">
    <property type="entry name" value="zf-AD"/>
    <property type="match status" value="1"/>
</dbReference>
<evidence type="ECO:0000256" key="2">
    <source>
        <dbReference type="SAM" id="MobiDB-lite"/>
    </source>
</evidence>
<evidence type="ECO:0000313" key="4">
    <source>
        <dbReference type="EMBL" id="KAL1395484.1"/>
    </source>
</evidence>